<proteinExistence type="predicted"/>
<name>A0A8T1KQQ3_9STRA</name>
<dbReference type="Proteomes" id="UP000736787">
    <property type="component" value="Unassembled WGS sequence"/>
</dbReference>
<accession>A0A8T1KQQ3</accession>
<organism evidence="3 4">
    <name type="scientific">Phytophthora cactorum</name>
    <dbReference type="NCBI Taxonomy" id="29920"/>
    <lineage>
        <taxon>Eukaryota</taxon>
        <taxon>Sar</taxon>
        <taxon>Stramenopiles</taxon>
        <taxon>Oomycota</taxon>
        <taxon>Peronosporomycetes</taxon>
        <taxon>Peronosporales</taxon>
        <taxon>Peronosporaceae</taxon>
        <taxon>Phytophthora</taxon>
    </lineage>
</organism>
<gene>
    <name evidence="1" type="ORF">PC115_g12170</name>
    <name evidence="2" type="ORF">PC117_g13813</name>
    <name evidence="3" type="ORF">PC129_g7473</name>
</gene>
<dbReference type="EMBL" id="RCMI01000399">
    <property type="protein sequence ID" value="KAG2912993.1"/>
    <property type="molecule type" value="Genomic_DNA"/>
</dbReference>
<sequence>MADSNPQEKGREVHTLSRVDGLPATHLAQAARSPKCAILFDSTMFWVIKIICSPALSTFRVHKKRNVGVASVIPFAS</sequence>
<dbReference type="Proteomes" id="UP000760860">
    <property type="component" value="Unassembled WGS sequence"/>
</dbReference>
<dbReference type="AlphaFoldDB" id="A0A8T1KQQ3"/>
<dbReference type="EMBL" id="RCMK01000414">
    <property type="protein sequence ID" value="KAG2930102.1"/>
    <property type="molecule type" value="Genomic_DNA"/>
</dbReference>
<reference evidence="3" key="1">
    <citation type="submission" date="2018-05" db="EMBL/GenBank/DDBJ databases">
        <title>Effector identification in a new, highly contiguous assembly of the strawberry crown rot pathogen Phytophthora cactorum.</title>
        <authorList>
            <person name="Armitage A.D."/>
            <person name="Nellist C.F."/>
            <person name="Bates H."/>
            <person name="Vickerstaff R.J."/>
            <person name="Harrison R.J."/>
        </authorList>
    </citation>
    <scope>NUCLEOTIDE SEQUENCE</scope>
    <source>
        <strain evidence="1">4032</strain>
        <strain evidence="2">4040</strain>
        <strain evidence="3">P421</strain>
    </source>
</reference>
<comment type="caution">
    <text evidence="3">The sequence shown here is derived from an EMBL/GenBank/DDBJ whole genome shotgun (WGS) entry which is preliminary data.</text>
</comment>
<evidence type="ECO:0000313" key="1">
    <source>
        <dbReference type="EMBL" id="KAG2912993.1"/>
    </source>
</evidence>
<evidence type="ECO:0000313" key="3">
    <source>
        <dbReference type="EMBL" id="KAG3221803.1"/>
    </source>
</evidence>
<dbReference type="EMBL" id="RCMV01000205">
    <property type="protein sequence ID" value="KAG3221803.1"/>
    <property type="molecule type" value="Genomic_DNA"/>
</dbReference>
<evidence type="ECO:0000313" key="4">
    <source>
        <dbReference type="Proteomes" id="UP000760860"/>
    </source>
</evidence>
<protein>
    <submittedName>
        <fullName evidence="3">Uncharacterized protein</fullName>
    </submittedName>
</protein>
<dbReference type="Proteomes" id="UP000774804">
    <property type="component" value="Unassembled WGS sequence"/>
</dbReference>
<evidence type="ECO:0000313" key="2">
    <source>
        <dbReference type="EMBL" id="KAG2930102.1"/>
    </source>
</evidence>